<feature type="compositionally biased region" description="Basic and acidic residues" evidence="1">
    <location>
        <begin position="155"/>
        <end position="174"/>
    </location>
</feature>
<dbReference type="Proteomes" id="UP001295423">
    <property type="component" value="Unassembled WGS sequence"/>
</dbReference>
<feature type="region of interest" description="Disordered" evidence="1">
    <location>
        <begin position="111"/>
        <end position="198"/>
    </location>
</feature>
<protein>
    <submittedName>
        <fullName evidence="2">Uncharacterized protein</fullName>
    </submittedName>
</protein>
<feature type="compositionally biased region" description="Basic and acidic residues" evidence="1">
    <location>
        <begin position="111"/>
        <end position="124"/>
    </location>
</feature>
<keyword evidence="3" id="KW-1185">Reference proteome</keyword>
<sequence>MLRFCSCGEDLALAEMFAETVAEERTVVVGVSSTCSDKPTSSTKSSMGNATKRSVSDYFGEDKVAYESRIVYKEIQDDSWLYDDLRLFTYDCKGEDDDSDILDSECEMPLHYDGRDENTERHLETPSATGDKIDAMRVSQELQSLRTTSKRKKISRSDRMETPLREKKSDVSVEKKKRRKQLLRATDRDEMPYIPVQV</sequence>
<name>A0AAD2FR93_9STRA</name>
<comment type="caution">
    <text evidence="2">The sequence shown here is derived from an EMBL/GenBank/DDBJ whole genome shotgun (WGS) entry which is preliminary data.</text>
</comment>
<reference evidence="2" key="1">
    <citation type="submission" date="2023-08" db="EMBL/GenBank/DDBJ databases">
        <authorList>
            <person name="Audoor S."/>
            <person name="Bilcke G."/>
        </authorList>
    </citation>
    <scope>NUCLEOTIDE SEQUENCE</scope>
</reference>
<proteinExistence type="predicted"/>
<evidence type="ECO:0000313" key="2">
    <source>
        <dbReference type="EMBL" id="CAJ1950231.1"/>
    </source>
</evidence>
<evidence type="ECO:0000256" key="1">
    <source>
        <dbReference type="SAM" id="MobiDB-lite"/>
    </source>
</evidence>
<accession>A0AAD2FR93</accession>
<gene>
    <name evidence="2" type="ORF">CYCCA115_LOCUS12487</name>
</gene>
<dbReference type="EMBL" id="CAKOGP040001759">
    <property type="protein sequence ID" value="CAJ1950231.1"/>
    <property type="molecule type" value="Genomic_DNA"/>
</dbReference>
<evidence type="ECO:0000313" key="3">
    <source>
        <dbReference type="Proteomes" id="UP001295423"/>
    </source>
</evidence>
<dbReference type="AlphaFoldDB" id="A0AAD2FR93"/>
<organism evidence="2 3">
    <name type="scientific">Cylindrotheca closterium</name>
    <dbReference type="NCBI Taxonomy" id="2856"/>
    <lineage>
        <taxon>Eukaryota</taxon>
        <taxon>Sar</taxon>
        <taxon>Stramenopiles</taxon>
        <taxon>Ochrophyta</taxon>
        <taxon>Bacillariophyta</taxon>
        <taxon>Bacillariophyceae</taxon>
        <taxon>Bacillariophycidae</taxon>
        <taxon>Bacillariales</taxon>
        <taxon>Bacillariaceae</taxon>
        <taxon>Cylindrotheca</taxon>
    </lineage>
</organism>